<proteinExistence type="predicted"/>
<reference evidence="1 2" key="1">
    <citation type="submission" date="2018-03" db="EMBL/GenBank/DDBJ databases">
        <title>Draft Genome Sequences of the Obligatory Marine Myxobacteria Enhygromyxa salina SWB007.</title>
        <authorList>
            <person name="Poehlein A."/>
            <person name="Moghaddam J.A."/>
            <person name="Harms H."/>
            <person name="Alanjari M."/>
            <person name="Koenig G.M."/>
            <person name="Daniel R."/>
            <person name="Schaeberle T.F."/>
        </authorList>
    </citation>
    <scope>NUCLEOTIDE SEQUENCE [LARGE SCALE GENOMIC DNA]</scope>
    <source>
        <strain evidence="1 2">SWB007</strain>
    </source>
</reference>
<name>A0A2S9XW82_9BACT</name>
<protein>
    <submittedName>
        <fullName evidence="1">Uncharacterized protein</fullName>
    </submittedName>
</protein>
<gene>
    <name evidence="1" type="ORF">ENSA7_67410</name>
</gene>
<dbReference type="PANTHER" id="PTHR42754:SF1">
    <property type="entry name" value="LIPOPROTEIN"/>
    <property type="match status" value="1"/>
</dbReference>
<comment type="caution">
    <text evidence="1">The sequence shown here is derived from an EMBL/GenBank/DDBJ whole genome shotgun (WGS) entry which is preliminary data.</text>
</comment>
<sequence>MEGTETCTEDEVFGACVGSVGPSFDSCLTDADEDCDGAAPSCSGEQAWMRFAGTYGQDFGGHAAFGAEGDVFLAGSAGGSTFLPIPGLEMQAGGENTIFVTHYDRHGEHLWSTLIPGDGFVDGIATDADGHVVVVGEFRVPTDFGDGPMFDEGGYVLELDLDGEPLWSRQWPDAQFSQVEVDQNDGDVLLFGVAATGEVDLGGGPIGGDGGPVLVRLSAAGDFEWAQPDFEGLGGAASLAVGSSGLIGVAGQWEGGALTLAGVDVPTQGAFRGLFWSTYGPTGELERSVGARVNDPFPRAAMAIGPEDQIGFIAHEAVNVPGVCDPEDIFCDEELFYTNFVAVYQADGSHHASIELTGDVDPYDVAFGPDNTIVAVGMYQQGADVGAGPMDADGRDVFVTKLDEDANVVWVRQGQNQAIWALRLDGCEVDPNTGRVLGSALQGGNSAIDFGMGPGGGVSSANDAFVVVLEP</sequence>
<dbReference type="Proteomes" id="UP000238823">
    <property type="component" value="Unassembled WGS sequence"/>
</dbReference>
<accession>A0A2S9XW82</accession>
<organism evidence="1 2">
    <name type="scientific">Enhygromyxa salina</name>
    <dbReference type="NCBI Taxonomy" id="215803"/>
    <lineage>
        <taxon>Bacteria</taxon>
        <taxon>Pseudomonadati</taxon>
        <taxon>Myxococcota</taxon>
        <taxon>Polyangia</taxon>
        <taxon>Nannocystales</taxon>
        <taxon>Nannocystaceae</taxon>
        <taxon>Enhygromyxa</taxon>
    </lineage>
</organism>
<dbReference type="InterPro" id="IPR011047">
    <property type="entry name" value="Quinoprotein_ADH-like_sf"/>
</dbReference>
<evidence type="ECO:0000313" key="2">
    <source>
        <dbReference type="Proteomes" id="UP000238823"/>
    </source>
</evidence>
<dbReference type="EMBL" id="PVNL01000131">
    <property type="protein sequence ID" value="PRP97129.1"/>
    <property type="molecule type" value="Genomic_DNA"/>
</dbReference>
<dbReference type="PANTHER" id="PTHR42754">
    <property type="entry name" value="ENDOGLUCANASE"/>
    <property type="match status" value="1"/>
</dbReference>
<dbReference type="AlphaFoldDB" id="A0A2S9XW82"/>
<dbReference type="SUPFAM" id="SSF50998">
    <property type="entry name" value="Quinoprotein alcohol dehydrogenase-like"/>
    <property type="match status" value="1"/>
</dbReference>
<evidence type="ECO:0000313" key="1">
    <source>
        <dbReference type="EMBL" id="PRP97129.1"/>
    </source>
</evidence>